<reference evidence="7 8" key="1">
    <citation type="submission" date="2020-02" db="EMBL/GenBank/DDBJ databases">
        <authorList>
            <person name="Zhang X.-Y."/>
        </authorList>
    </citation>
    <scope>NUCLEOTIDE SEQUENCE [LARGE SCALE GENOMIC DNA]</scope>
    <source>
        <strain evidence="7 8">C33</strain>
    </source>
</reference>
<comment type="similarity">
    <text evidence="2 6">Belongs to the FliS family.</text>
</comment>
<evidence type="ECO:0000256" key="5">
    <source>
        <dbReference type="ARBA" id="ARBA00023186"/>
    </source>
</evidence>
<dbReference type="PANTHER" id="PTHR34773">
    <property type="entry name" value="FLAGELLAR SECRETION CHAPERONE FLIS"/>
    <property type="match status" value="1"/>
</dbReference>
<evidence type="ECO:0000256" key="4">
    <source>
        <dbReference type="ARBA" id="ARBA00022795"/>
    </source>
</evidence>
<dbReference type="CDD" id="cd16098">
    <property type="entry name" value="FliS"/>
    <property type="match status" value="1"/>
</dbReference>
<sequence>MNANINAYNQNAAIGAEETSPHRLVAMLYQGAIDRMSRAIGHCVRGEVAKKGECLSRAAAIVDQLRDSLDMEAGDGTLSQRLDDLYEYMIRRITEANFRNDTTMMKEVHDLLAQLAEGWNAIPPEQREVQGARPA</sequence>
<keyword evidence="3 6" id="KW-0963">Cytoplasm</keyword>
<dbReference type="GO" id="GO:0071973">
    <property type="term" value="P:bacterial-type flagellum-dependent cell motility"/>
    <property type="evidence" value="ECO:0007669"/>
    <property type="project" value="TreeGrafter"/>
</dbReference>
<dbReference type="EMBL" id="JAAGSC010000044">
    <property type="protein sequence ID" value="NDY97122.1"/>
    <property type="molecule type" value="Genomic_DNA"/>
</dbReference>
<dbReference type="RefSeq" id="WP_164212487.1">
    <property type="nucleotide sequence ID" value="NZ_JAAGSC010000044.1"/>
</dbReference>
<keyword evidence="4 6" id="KW-1005">Bacterial flagellum biogenesis</keyword>
<dbReference type="PANTHER" id="PTHR34773:SF1">
    <property type="entry name" value="FLAGELLAR SECRETION CHAPERONE FLIS"/>
    <property type="match status" value="1"/>
</dbReference>
<protein>
    <recommendedName>
        <fullName evidence="6">Flagellar secretion chaperone FliS</fullName>
    </recommendedName>
</protein>
<comment type="subcellular location">
    <subcellularLocation>
        <location evidence="1 6">Cytoplasm</location>
        <location evidence="1 6">Cytosol</location>
    </subcellularLocation>
</comment>
<dbReference type="GO" id="GO:0005829">
    <property type="term" value="C:cytosol"/>
    <property type="evidence" value="ECO:0007669"/>
    <property type="project" value="UniProtKB-SubCell"/>
</dbReference>
<evidence type="ECO:0000256" key="1">
    <source>
        <dbReference type="ARBA" id="ARBA00004514"/>
    </source>
</evidence>
<evidence type="ECO:0000256" key="2">
    <source>
        <dbReference type="ARBA" id="ARBA00008787"/>
    </source>
</evidence>
<keyword evidence="7" id="KW-0969">Cilium</keyword>
<dbReference type="SUPFAM" id="SSF101116">
    <property type="entry name" value="Flagellar export chaperone FliS"/>
    <property type="match status" value="1"/>
</dbReference>
<dbReference type="Proteomes" id="UP000484885">
    <property type="component" value="Unassembled WGS sequence"/>
</dbReference>
<dbReference type="Gene3D" id="1.20.120.340">
    <property type="entry name" value="Flagellar protein FliS"/>
    <property type="match status" value="1"/>
</dbReference>
<dbReference type="NCBIfam" id="TIGR00208">
    <property type="entry name" value="fliS"/>
    <property type="match status" value="1"/>
</dbReference>
<proteinExistence type="inferred from homology"/>
<evidence type="ECO:0000256" key="3">
    <source>
        <dbReference type="ARBA" id="ARBA00022490"/>
    </source>
</evidence>
<dbReference type="InterPro" id="IPR036584">
    <property type="entry name" value="FliS_sf"/>
</dbReference>
<accession>A0A845V397</accession>
<keyword evidence="7" id="KW-0966">Cell projection</keyword>
<keyword evidence="7" id="KW-0282">Flagellum</keyword>
<dbReference type="Pfam" id="PF02561">
    <property type="entry name" value="FliS"/>
    <property type="match status" value="1"/>
</dbReference>
<evidence type="ECO:0000313" key="7">
    <source>
        <dbReference type="EMBL" id="NDY97122.1"/>
    </source>
</evidence>
<evidence type="ECO:0000256" key="6">
    <source>
        <dbReference type="PIRNR" id="PIRNR039090"/>
    </source>
</evidence>
<organism evidence="7 8">
    <name type="scientific">Wenzhouxiangella limi</name>
    <dbReference type="NCBI Taxonomy" id="2707351"/>
    <lineage>
        <taxon>Bacteria</taxon>
        <taxon>Pseudomonadati</taxon>
        <taxon>Pseudomonadota</taxon>
        <taxon>Gammaproteobacteria</taxon>
        <taxon>Chromatiales</taxon>
        <taxon>Wenzhouxiangellaceae</taxon>
        <taxon>Wenzhouxiangella</taxon>
    </lineage>
</organism>
<comment type="caution">
    <text evidence="7">The sequence shown here is derived from an EMBL/GenBank/DDBJ whole genome shotgun (WGS) entry which is preliminary data.</text>
</comment>
<name>A0A845V397_9GAMM</name>
<evidence type="ECO:0000313" key="8">
    <source>
        <dbReference type="Proteomes" id="UP000484885"/>
    </source>
</evidence>
<keyword evidence="8" id="KW-1185">Reference proteome</keyword>
<dbReference type="GO" id="GO:0044780">
    <property type="term" value="P:bacterial-type flagellum assembly"/>
    <property type="evidence" value="ECO:0007669"/>
    <property type="project" value="InterPro"/>
</dbReference>
<dbReference type="InterPro" id="IPR003713">
    <property type="entry name" value="FliS"/>
</dbReference>
<keyword evidence="5" id="KW-0143">Chaperone</keyword>
<gene>
    <name evidence="7" type="primary">fliS</name>
    <name evidence="7" type="ORF">G3I74_15470</name>
</gene>
<dbReference type="PIRSF" id="PIRSF039090">
    <property type="entry name" value="Flis"/>
    <property type="match status" value="1"/>
</dbReference>
<dbReference type="AlphaFoldDB" id="A0A845V397"/>